<evidence type="ECO:0000313" key="3">
    <source>
        <dbReference type="Proteomes" id="UP000472580"/>
    </source>
</evidence>
<dbReference type="Proteomes" id="UP000472580">
    <property type="component" value="Unassembled WGS sequence"/>
</dbReference>
<reference evidence="2 3" key="1">
    <citation type="submission" date="2019-12" db="EMBL/GenBank/DDBJ databases">
        <title>Microbes associate with the intestines of laboratory mice.</title>
        <authorList>
            <person name="Navarre W."/>
            <person name="Wong E."/>
        </authorList>
    </citation>
    <scope>NUCLEOTIDE SEQUENCE [LARGE SCALE GENOMIC DNA]</scope>
    <source>
        <strain evidence="2 3">NM82_D38</strain>
    </source>
</reference>
<dbReference type="EMBL" id="WSRP01000001">
    <property type="protein sequence ID" value="MVX55681.1"/>
    <property type="molecule type" value="Genomic_DNA"/>
</dbReference>
<gene>
    <name evidence="2" type="ORF">E5987_00445</name>
</gene>
<dbReference type="AlphaFoldDB" id="A0A6L6YKT6"/>
<name>A0A6L6YKT6_9BURK</name>
<organism evidence="2 3">
    <name type="scientific">Parasutterella muris</name>
    <dbReference type="NCBI Taxonomy" id="2565572"/>
    <lineage>
        <taxon>Bacteria</taxon>
        <taxon>Pseudomonadati</taxon>
        <taxon>Pseudomonadota</taxon>
        <taxon>Betaproteobacteria</taxon>
        <taxon>Burkholderiales</taxon>
        <taxon>Sutterellaceae</taxon>
        <taxon>Parasutterella</taxon>
    </lineage>
</organism>
<feature type="transmembrane region" description="Helical" evidence="1">
    <location>
        <begin position="46"/>
        <end position="67"/>
    </location>
</feature>
<accession>A0A6L6YKT6</accession>
<evidence type="ECO:0000256" key="1">
    <source>
        <dbReference type="SAM" id="Phobius"/>
    </source>
</evidence>
<dbReference type="OrthoDB" id="5654021at2"/>
<keyword evidence="1" id="KW-0472">Membrane</keyword>
<keyword evidence="1" id="KW-0812">Transmembrane</keyword>
<evidence type="ECO:0008006" key="4">
    <source>
        <dbReference type="Google" id="ProtNLM"/>
    </source>
</evidence>
<keyword evidence="3" id="KW-1185">Reference proteome</keyword>
<protein>
    <recommendedName>
        <fullName evidence="4">NfeD family protein</fullName>
    </recommendedName>
</protein>
<proteinExistence type="predicted"/>
<comment type="caution">
    <text evidence="2">The sequence shown here is derived from an EMBL/GenBank/DDBJ whole genome shotgun (WGS) entry which is preliminary data.</text>
</comment>
<evidence type="ECO:0000313" key="2">
    <source>
        <dbReference type="EMBL" id="MVX55681.1"/>
    </source>
</evidence>
<keyword evidence="1" id="KW-1133">Transmembrane helix</keyword>
<sequence>MGLSYFWFVAAAIIGAMDLYFGNILLLVISGAAFITAILSFFLPSVYFQVAIFAVISLLVMIFIAALNRYRRTVDNYSESLRRHVGRSVTVHEWRSNRFATVQYDGRLWEAEIAFNNGDSLRAGKYRIWKILPNRLVLIK</sequence>
<feature type="transmembrane region" description="Helical" evidence="1">
    <location>
        <begin position="7"/>
        <end position="40"/>
    </location>
</feature>